<protein>
    <submittedName>
        <fullName evidence="1">Uncharacterized protein</fullName>
    </submittedName>
</protein>
<dbReference type="PROSITE" id="PS51257">
    <property type="entry name" value="PROKAR_LIPOPROTEIN"/>
    <property type="match status" value="1"/>
</dbReference>
<name>A0ABZ2YP80_9BACT</name>
<dbReference type="EMBL" id="CP149822">
    <property type="protein sequence ID" value="WZN41290.1"/>
    <property type="molecule type" value="Genomic_DNA"/>
</dbReference>
<gene>
    <name evidence="1" type="ORF">WJU16_25330</name>
</gene>
<evidence type="ECO:0000313" key="1">
    <source>
        <dbReference type="EMBL" id="WZN41290.1"/>
    </source>
</evidence>
<keyword evidence="2" id="KW-1185">Reference proteome</keyword>
<accession>A0ABZ2YP80</accession>
<evidence type="ECO:0000313" key="2">
    <source>
        <dbReference type="Proteomes" id="UP001485459"/>
    </source>
</evidence>
<organism evidence="1 2">
    <name type="scientific">Chitinophaga pollutisoli</name>
    <dbReference type="NCBI Taxonomy" id="3133966"/>
    <lineage>
        <taxon>Bacteria</taxon>
        <taxon>Pseudomonadati</taxon>
        <taxon>Bacteroidota</taxon>
        <taxon>Chitinophagia</taxon>
        <taxon>Chitinophagales</taxon>
        <taxon>Chitinophagaceae</taxon>
        <taxon>Chitinophaga</taxon>
    </lineage>
</organism>
<dbReference type="RefSeq" id="WP_341836145.1">
    <property type="nucleotide sequence ID" value="NZ_CP149822.1"/>
</dbReference>
<reference evidence="2" key="1">
    <citation type="submission" date="2024-03" db="EMBL/GenBank/DDBJ databases">
        <title>Chitinophaga horti sp. nov., isolated from garden soil.</title>
        <authorList>
            <person name="Lee D.S."/>
            <person name="Han D.M."/>
            <person name="Baek J.H."/>
            <person name="Choi D.G."/>
            <person name="Jeon J.H."/>
            <person name="Jeon C.O."/>
        </authorList>
    </citation>
    <scope>NUCLEOTIDE SEQUENCE [LARGE SCALE GENOMIC DNA]</scope>
    <source>
        <strain evidence="2">GPA1</strain>
    </source>
</reference>
<sequence length="649" mass="71049">MPTRTRFSPKAARLAGLLAFLTLLIVAACSKKGSPPDPGTDPAEKRKADAAYNSSITPGIGNVFFEEALKPNAPSQLVFKIAYNEDTLAGYGKINGSGQLQYLTSTVLAKKGNAELLVTEMFPEVSKSRMYTMLNGKKGKIVVEMNHVSTSRVSMSILDFNWETGASAILSQTYFENGKPAAAYNAFKETGEGGDRVYNCAEPQPSDDISKSVDNTLDYFQCGGHAYDTYPALSAIKAAILKGLESARGSAQYQNSQQEIKSLESNYSYLSSLLKNIGGKISGYKFEKSRLAGYLRDLAALIAELKAKLKPDVLLKPFPEATDLEYDEVTDSEIKLAFTLYDNETDLPYTQKPVGVDFALLIPGTNQAVHMETKFTSTVNGLVTFKIDPTTIPEYEKYTSLTARYAFTGDDWNPSKTQDVTLQYIRPKVVMADGSAVPYPLTFESGSKKVFKLVNEDGRDIAVNYNDLTLENSNAKVRYTMLKGTRDFDLTLSHDETVDQLASLDVMYKQKKIQVISAHVTPPCGSAPQIMGVSMDCDTRGIRIKVAFKADGAGILAYGGSGACSKEGTCYPVRLYFMNPGAPQFEIAANGYNVELISGTVNEGVVALYISGCQPGKGARESLDYMYPNYRWQVQLMNRCNKRSSIVDL</sequence>
<proteinExistence type="predicted"/>
<dbReference type="Proteomes" id="UP001485459">
    <property type="component" value="Chromosome"/>
</dbReference>